<sequence>MARPLRRAALAPTSDPVAEVWRSSELLGCVAPFLDPNEAAWSFILGNKAAAAAAYGGTGQLVSRTVSRSWALDSGLLASLEGRIHARAMCYRLTRKQRVDFLCHCVASGCSQESLEGAVVAAGFSPPPLEVLIAAASAGRLAVCRWLVEVLGCPGLLRLPCLCLITAARPGAAVVEEARAWLTPAALGECSKELEARAASGDIRAVAPHAYIALAGHDSVHCYSWGSALDRARGQRDCEQPDGTSWSALARNIEFYRGPHAALAVPRLTQMEQEELRPCVVYNAAEAGHAEAVRFLLSRGVEPSFGRPAEGAARGGHVGVMQALHEAGGMGEPARCFREALEGGSLPVVEWLLCTFELQTVGVGRLTLRHAAQSGNVDLLKALPRLLPAAGPGWDMRSSILLEGVAASGCEAAVEWLAAEAGAVGQDRYSSGYRKAVDKGDLRMVQRLRKLGCPYDKWATEALAEAAARMTPSAAALPWLAEPGCPTSWGGAAAEARAEEQAAARAEDSSCLL</sequence>
<dbReference type="PANTHER" id="PTHR46586">
    <property type="entry name" value="ANKYRIN REPEAT-CONTAINING PROTEIN"/>
    <property type="match status" value="1"/>
</dbReference>
<proteinExistence type="predicted"/>
<dbReference type="Proteomes" id="UP000612055">
    <property type="component" value="Unassembled WGS sequence"/>
</dbReference>
<feature type="region of interest" description="Disordered" evidence="1">
    <location>
        <begin position="490"/>
        <end position="513"/>
    </location>
</feature>
<accession>A0A836C3F6</accession>
<feature type="compositionally biased region" description="Basic and acidic residues" evidence="1">
    <location>
        <begin position="496"/>
        <end position="513"/>
    </location>
</feature>
<dbReference type="InterPro" id="IPR052050">
    <property type="entry name" value="SecEffector_AnkRepeat"/>
</dbReference>
<dbReference type="InterPro" id="IPR036770">
    <property type="entry name" value="Ankyrin_rpt-contain_sf"/>
</dbReference>
<evidence type="ECO:0000256" key="1">
    <source>
        <dbReference type="SAM" id="MobiDB-lite"/>
    </source>
</evidence>
<keyword evidence="3" id="KW-1185">Reference proteome</keyword>
<comment type="caution">
    <text evidence="2">The sequence shown here is derived from an EMBL/GenBank/DDBJ whole genome shotgun (WGS) entry which is preliminary data.</text>
</comment>
<organism evidence="2 3">
    <name type="scientific">Edaphochlamys debaryana</name>
    <dbReference type="NCBI Taxonomy" id="47281"/>
    <lineage>
        <taxon>Eukaryota</taxon>
        <taxon>Viridiplantae</taxon>
        <taxon>Chlorophyta</taxon>
        <taxon>core chlorophytes</taxon>
        <taxon>Chlorophyceae</taxon>
        <taxon>CS clade</taxon>
        <taxon>Chlamydomonadales</taxon>
        <taxon>Chlamydomonadales incertae sedis</taxon>
        <taxon>Edaphochlamys</taxon>
    </lineage>
</organism>
<dbReference type="Gene3D" id="1.25.40.20">
    <property type="entry name" value="Ankyrin repeat-containing domain"/>
    <property type="match status" value="1"/>
</dbReference>
<gene>
    <name evidence="2" type="ORF">HYH03_003231</name>
</gene>
<evidence type="ECO:0008006" key="4">
    <source>
        <dbReference type="Google" id="ProtNLM"/>
    </source>
</evidence>
<dbReference type="EMBL" id="JAEHOE010000008">
    <property type="protein sequence ID" value="KAG2499046.1"/>
    <property type="molecule type" value="Genomic_DNA"/>
</dbReference>
<reference evidence="2" key="1">
    <citation type="journal article" date="2020" name="bioRxiv">
        <title>Comparative genomics of Chlamydomonas.</title>
        <authorList>
            <person name="Craig R.J."/>
            <person name="Hasan A.R."/>
            <person name="Ness R.W."/>
            <person name="Keightley P.D."/>
        </authorList>
    </citation>
    <scope>NUCLEOTIDE SEQUENCE</scope>
    <source>
        <strain evidence="2">CCAP 11/70</strain>
    </source>
</reference>
<evidence type="ECO:0000313" key="2">
    <source>
        <dbReference type="EMBL" id="KAG2499046.1"/>
    </source>
</evidence>
<dbReference type="SUPFAM" id="SSF48403">
    <property type="entry name" value="Ankyrin repeat"/>
    <property type="match status" value="1"/>
</dbReference>
<protein>
    <recommendedName>
        <fullName evidence="4">Ankyrin repeat domain-containing protein</fullName>
    </recommendedName>
</protein>
<evidence type="ECO:0000313" key="3">
    <source>
        <dbReference type="Proteomes" id="UP000612055"/>
    </source>
</evidence>
<name>A0A836C3F6_9CHLO</name>
<dbReference type="AlphaFoldDB" id="A0A836C3F6"/>
<dbReference type="OrthoDB" id="74529at2759"/>
<dbReference type="PANTHER" id="PTHR46586:SF3">
    <property type="entry name" value="ANKYRIN REPEAT-CONTAINING PROTEIN"/>
    <property type="match status" value="1"/>
</dbReference>